<dbReference type="EMBL" id="SSTE01018749">
    <property type="protein sequence ID" value="KAA0038164.1"/>
    <property type="molecule type" value="Genomic_DNA"/>
</dbReference>
<dbReference type="EMBL" id="SSTD01000132">
    <property type="protein sequence ID" value="TYK31531.1"/>
    <property type="molecule type" value="Genomic_DNA"/>
</dbReference>
<keyword evidence="1" id="KW-0808">Transferase</keyword>
<dbReference type="Gene3D" id="2.40.70.10">
    <property type="entry name" value="Acid Proteases"/>
    <property type="match status" value="1"/>
</dbReference>
<dbReference type="Proteomes" id="UP000321947">
    <property type="component" value="Unassembled WGS sequence"/>
</dbReference>
<dbReference type="Proteomes" id="UP000321393">
    <property type="component" value="Unassembled WGS sequence"/>
</dbReference>
<evidence type="ECO:0000256" key="2">
    <source>
        <dbReference type="ARBA" id="ARBA00022695"/>
    </source>
</evidence>
<evidence type="ECO:0000256" key="6">
    <source>
        <dbReference type="ARBA" id="ARBA00022918"/>
    </source>
</evidence>
<name>A0A5D3E7H3_CUCMM</name>
<evidence type="ECO:0000256" key="1">
    <source>
        <dbReference type="ARBA" id="ARBA00022679"/>
    </source>
</evidence>
<organism evidence="9 11">
    <name type="scientific">Cucumis melo var. makuwa</name>
    <name type="common">Oriental melon</name>
    <dbReference type="NCBI Taxonomy" id="1194695"/>
    <lineage>
        <taxon>Eukaryota</taxon>
        <taxon>Viridiplantae</taxon>
        <taxon>Streptophyta</taxon>
        <taxon>Embryophyta</taxon>
        <taxon>Tracheophyta</taxon>
        <taxon>Spermatophyta</taxon>
        <taxon>Magnoliopsida</taxon>
        <taxon>eudicotyledons</taxon>
        <taxon>Gunneridae</taxon>
        <taxon>Pentapetalae</taxon>
        <taxon>rosids</taxon>
        <taxon>fabids</taxon>
        <taxon>Cucurbitales</taxon>
        <taxon>Cucurbitaceae</taxon>
        <taxon>Benincaseae</taxon>
        <taxon>Cucumis</taxon>
    </lineage>
</organism>
<proteinExistence type="predicted"/>
<evidence type="ECO:0000256" key="5">
    <source>
        <dbReference type="ARBA" id="ARBA00022801"/>
    </source>
</evidence>
<evidence type="ECO:0000313" key="11">
    <source>
        <dbReference type="Proteomes" id="UP000321947"/>
    </source>
</evidence>
<dbReference type="AlphaFoldDB" id="A0A5D3E7H3"/>
<keyword evidence="4" id="KW-0255">Endonuclease</keyword>
<dbReference type="GO" id="GO:0004519">
    <property type="term" value="F:endonuclease activity"/>
    <property type="evidence" value="ECO:0007669"/>
    <property type="project" value="UniProtKB-KW"/>
</dbReference>
<dbReference type="GO" id="GO:0016787">
    <property type="term" value="F:hydrolase activity"/>
    <property type="evidence" value="ECO:0007669"/>
    <property type="project" value="UniProtKB-KW"/>
</dbReference>
<reference evidence="10 11" key="1">
    <citation type="submission" date="2019-08" db="EMBL/GenBank/DDBJ databases">
        <title>Draft genome sequences of two oriental melons (Cucumis melo L. var makuwa).</title>
        <authorList>
            <person name="Kwon S.-Y."/>
        </authorList>
    </citation>
    <scope>NUCLEOTIDE SEQUENCE [LARGE SCALE GENOMIC DNA]</scope>
    <source>
        <strain evidence="11">cv. Chang Bougi</strain>
        <strain evidence="10">cv. SW 3</strain>
        <tissue evidence="9">Leaf</tissue>
    </source>
</reference>
<keyword evidence="5" id="KW-0378">Hydrolase</keyword>
<dbReference type="InterPro" id="IPR021109">
    <property type="entry name" value="Peptidase_aspartic_dom_sf"/>
</dbReference>
<evidence type="ECO:0000256" key="4">
    <source>
        <dbReference type="ARBA" id="ARBA00022759"/>
    </source>
</evidence>
<sequence>MTMLVNPPTLFWVRLGIREGFPRGGVTVFICNIHVHILLDPSAIHPFVSSMFIAKLDKMLEPLPKELVIYTLVGDALLVSEMLRDCDVSVEGVNMTMDLLPLELQELNVILGMDFLSTHYASMDCYKKEIEEGCTAFLAQVIEVQKEKLKKGDNFVVNFLVVFLEDLSKLLSDREVEFTIELLPRTTHISQAPYIMVPSELKKLKELKKRLVTTPILTLLVIKKEYMIYCDTSRQGLGCVPMQEGKVITYALRLLKKHECNYPTHDLRLAVVVLALKIWRYYPFGEKSHIFTDHKGLKKSTLLKSAVCGVRIALLRELKGSTAVVATESLGSLLAQFQGQEAEFELRSD</sequence>
<dbReference type="InterPro" id="IPR032567">
    <property type="entry name" value="RTL1-rel"/>
</dbReference>
<dbReference type="InterPro" id="IPR041373">
    <property type="entry name" value="RT_RNaseH"/>
</dbReference>
<dbReference type="PANTHER" id="PTHR15503:SF45">
    <property type="entry name" value="RNA-DIRECTED DNA POLYMERASE HOMOLOG"/>
    <property type="match status" value="1"/>
</dbReference>
<dbReference type="SUPFAM" id="SSF56672">
    <property type="entry name" value="DNA/RNA polymerases"/>
    <property type="match status" value="1"/>
</dbReference>
<dbReference type="GO" id="GO:0003964">
    <property type="term" value="F:RNA-directed DNA polymerase activity"/>
    <property type="evidence" value="ECO:0007669"/>
    <property type="project" value="UniProtKB-KW"/>
</dbReference>
<dbReference type="InterPro" id="IPR043502">
    <property type="entry name" value="DNA/RNA_pol_sf"/>
</dbReference>
<keyword evidence="6" id="KW-0695">RNA-directed DNA polymerase</keyword>
<gene>
    <name evidence="9" type="ORF">E5676_scaffold172G00090</name>
    <name evidence="8" type="ORF">E6C27_scaffold109G00110</name>
</gene>
<accession>A0A5D3E7H3</accession>
<feature type="domain" description="Reverse transcriptase RNase H-like" evidence="7">
    <location>
        <begin position="223"/>
        <end position="300"/>
    </location>
</feature>
<evidence type="ECO:0000256" key="3">
    <source>
        <dbReference type="ARBA" id="ARBA00022722"/>
    </source>
</evidence>
<dbReference type="CDD" id="cd00303">
    <property type="entry name" value="retropepsin_like"/>
    <property type="match status" value="1"/>
</dbReference>
<dbReference type="OrthoDB" id="1749844at2759"/>
<dbReference type="Pfam" id="PF08284">
    <property type="entry name" value="RVP_2"/>
    <property type="match status" value="1"/>
</dbReference>
<keyword evidence="2" id="KW-0548">Nucleotidyltransferase</keyword>
<evidence type="ECO:0000313" key="9">
    <source>
        <dbReference type="EMBL" id="TYK31531.1"/>
    </source>
</evidence>
<evidence type="ECO:0000313" key="8">
    <source>
        <dbReference type="EMBL" id="KAA0038164.1"/>
    </source>
</evidence>
<evidence type="ECO:0000313" key="10">
    <source>
        <dbReference type="Proteomes" id="UP000321393"/>
    </source>
</evidence>
<dbReference type="PANTHER" id="PTHR15503">
    <property type="entry name" value="LDOC1 RELATED"/>
    <property type="match status" value="1"/>
</dbReference>
<dbReference type="Pfam" id="PF17917">
    <property type="entry name" value="RT_RNaseH"/>
    <property type="match status" value="1"/>
</dbReference>
<evidence type="ECO:0000259" key="7">
    <source>
        <dbReference type="Pfam" id="PF17917"/>
    </source>
</evidence>
<keyword evidence="3" id="KW-0540">Nuclease</keyword>
<comment type="caution">
    <text evidence="9">The sequence shown here is derived from an EMBL/GenBank/DDBJ whole genome shotgun (WGS) entry which is preliminary data.</text>
</comment>
<protein>
    <submittedName>
        <fullName evidence="9">Retrotransposon protein, putative, Ty3-gypsy subclass</fullName>
    </submittedName>
</protein>